<name>A0A2T2YA02_9BACT</name>
<keyword evidence="2" id="KW-1185">Reference proteome</keyword>
<dbReference type="EMBL" id="PYFT01000001">
    <property type="protein sequence ID" value="PSR52268.1"/>
    <property type="molecule type" value="Genomic_DNA"/>
</dbReference>
<protein>
    <submittedName>
        <fullName evidence="1">Uncharacterized protein</fullName>
    </submittedName>
</protein>
<sequence>MKRFLAGLFFYFSLLAGYAQIVTPLESYPVFSANRRYQTARLSAEGDTLELPFFDDFANQPTGPVNLLYWQSGGGALVNNEFSISPPRRE</sequence>
<proteinExistence type="predicted"/>
<comment type="caution">
    <text evidence="1">The sequence shown here is derived from an EMBL/GenBank/DDBJ whole genome shotgun (WGS) entry which is preliminary data.</text>
</comment>
<evidence type="ECO:0000313" key="1">
    <source>
        <dbReference type="EMBL" id="PSR52268.1"/>
    </source>
</evidence>
<reference evidence="1 2" key="1">
    <citation type="submission" date="2018-03" db="EMBL/GenBank/DDBJ databases">
        <title>Adhaeribacter sp. HMF7605 Genome sequencing and assembly.</title>
        <authorList>
            <person name="Kang H."/>
            <person name="Kang J."/>
            <person name="Cha I."/>
            <person name="Kim H."/>
            <person name="Joh K."/>
        </authorList>
    </citation>
    <scope>NUCLEOTIDE SEQUENCE [LARGE SCALE GENOMIC DNA]</scope>
    <source>
        <strain evidence="1 2">HMF7605</strain>
    </source>
</reference>
<dbReference type="Proteomes" id="UP000240357">
    <property type="component" value="Unassembled WGS sequence"/>
</dbReference>
<dbReference type="AlphaFoldDB" id="A0A2T2YA02"/>
<gene>
    <name evidence="1" type="ORF">AHMF7605_01380</name>
</gene>
<accession>A0A2T2YA02</accession>
<organism evidence="1 2">
    <name type="scientific">Adhaeribacter arboris</name>
    <dbReference type="NCBI Taxonomy" id="2072846"/>
    <lineage>
        <taxon>Bacteria</taxon>
        <taxon>Pseudomonadati</taxon>
        <taxon>Bacteroidota</taxon>
        <taxon>Cytophagia</taxon>
        <taxon>Cytophagales</taxon>
        <taxon>Hymenobacteraceae</taxon>
        <taxon>Adhaeribacter</taxon>
    </lineage>
</organism>
<evidence type="ECO:0000313" key="2">
    <source>
        <dbReference type="Proteomes" id="UP000240357"/>
    </source>
</evidence>